<feature type="chain" id="PRO_5022172141" description="SnoaL-like domain-containing protein" evidence="1">
    <location>
        <begin position="24"/>
        <end position="140"/>
    </location>
</feature>
<keyword evidence="1" id="KW-0732">Signal</keyword>
<gene>
    <name evidence="2" type="ORF">SAMN06265221_1451</name>
</gene>
<feature type="signal peptide" evidence="1">
    <location>
        <begin position="1"/>
        <end position="23"/>
    </location>
</feature>
<sequence length="140" mass="14303">MKILTTFAAAAVVAACAAVPAMAGPAEDMAKARIASIASGDLDAVAAGYADGAQLHWVGGPLDGTYATPEQIGGIWQKFTSAQGEQTAEIAMTSEAANPAGATVTADVVFKGKNAVPVHYVLVYRGDKIADEIWQVNPAQ</sequence>
<protein>
    <recommendedName>
        <fullName evidence="4">SnoaL-like domain-containing protein</fullName>
    </recommendedName>
</protein>
<evidence type="ECO:0008006" key="4">
    <source>
        <dbReference type="Google" id="ProtNLM"/>
    </source>
</evidence>
<evidence type="ECO:0000313" key="3">
    <source>
        <dbReference type="Proteomes" id="UP000319014"/>
    </source>
</evidence>
<proteinExistence type="predicted"/>
<dbReference type="Proteomes" id="UP000319014">
    <property type="component" value="Unassembled WGS sequence"/>
</dbReference>
<dbReference type="EMBL" id="FXTK01000045">
    <property type="protein sequence ID" value="SMO99473.1"/>
    <property type="molecule type" value="Genomic_DNA"/>
</dbReference>
<evidence type="ECO:0000256" key="1">
    <source>
        <dbReference type="SAM" id="SignalP"/>
    </source>
</evidence>
<dbReference type="OrthoDB" id="7868521at2"/>
<dbReference type="PROSITE" id="PS51257">
    <property type="entry name" value="PROKAR_LIPOPROTEIN"/>
    <property type="match status" value="1"/>
</dbReference>
<name>A0A521FTD1_9RHOB</name>
<dbReference type="Gene3D" id="3.10.450.50">
    <property type="match status" value="1"/>
</dbReference>
<dbReference type="SUPFAM" id="SSF54427">
    <property type="entry name" value="NTF2-like"/>
    <property type="match status" value="1"/>
</dbReference>
<reference evidence="2 3" key="1">
    <citation type="submission" date="2017-05" db="EMBL/GenBank/DDBJ databases">
        <authorList>
            <person name="Varghese N."/>
            <person name="Submissions S."/>
        </authorList>
    </citation>
    <scope>NUCLEOTIDE SEQUENCE [LARGE SCALE GENOMIC DNA]</scope>
    <source>
        <strain evidence="2 3">DSM 100094</strain>
    </source>
</reference>
<dbReference type="AlphaFoldDB" id="A0A521FTD1"/>
<dbReference type="RefSeq" id="WP_142665068.1">
    <property type="nucleotide sequence ID" value="NZ_FXTK01000045.1"/>
</dbReference>
<evidence type="ECO:0000313" key="2">
    <source>
        <dbReference type="EMBL" id="SMO99473.1"/>
    </source>
</evidence>
<organism evidence="2 3">
    <name type="scientific">Paracoccus laeviglucosivorans</name>
    <dbReference type="NCBI Taxonomy" id="1197861"/>
    <lineage>
        <taxon>Bacteria</taxon>
        <taxon>Pseudomonadati</taxon>
        <taxon>Pseudomonadota</taxon>
        <taxon>Alphaproteobacteria</taxon>
        <taxon>Rhodobacterales</taxon>
        <taxon>Paracoccaceae</taxon>
        <taxon>Paracoccus</taxon>
    </lineage>
</organism>
<keyword evidence="3" id="KW-1185">Reference proteome</keyword>
<accession>A0A521FTD1</accession>
<dbReference type="InterPro" id="IPR032710">
    <property type="entry name" value="NTF2-like_dom_sf"/>
</dbReference>